<evidence type="ECO:0000313" key="2">
    <source>
        <dbReference type="Proteomes" id="UP000659654"/>
    </source>
</evidence>
<dbReference type="AlphaFoldDB" id="A0A7I8WZF9"/>
<protein>
    <submittedName>
        <fullName evidence="1">(pine wood nematode) hypothetical protein</fullName>
    </submittedName>
</protein>
<gene>
    <name evidence="1" type="ORF">BXYJ_LOCUS13999</name>
</gene>
<keyword evidence="2" id="KW-1185">Reference proteome</keyword>
<name>A0A7I8WZF9_BURXY</name>
<reference evidence="1" key="1">
    <citation type="submission" date="2020-09" db="EMBL/GenBank/DDBJ databases">
        <authorList>
            <person name="Kikuchi T."/>
        </authorList>
    </citation>
    <scope>NUCLEOTIDE SEQUENCE</scope>
    <source>
        <strain evidence="1">Ka4C1</strain>
    </source>
</reference>
<comment type="caution">
    <text evidence="1">The sequence shown here is derived from an EMBL/GenBank/DDBJ whole genome shotgun (WGS) entry which is preliminary data.</text>
</comment>
<accession>A0A7I8WZF9</accession>
<evidence type="ECO:0000313" key="1">
    <source>
        <dbReference type="EMBL" id="CAD5233908.1"/>
    </source>
</evidence>
<sequence length="103" mass="12474">MGDRKRLIIHDVITWKGTPRVQRLAHQRNPNEFPLEPRCQRADFISTNRFQLLVINKRFPATQIKEEFPARNTFHNWRAHALRMQEKKGSVRGYRLNHIDRRF</sequence>
<dbReference type="EMBL" id="CAJFCV020000006">
    <property type="protein sequence ID" value="CAG9129367.1"/>
    <property type="molecule type" value="Genomic_DNA"/>
</dbReference>
<dbReference type="Proteomes" id="UP000582659">
    <property type="component" value="Unassembled WGS sequence"/>
</dbReference>
<dbReference type="EMBL" id="CAJFDI010000006">
    <property type="protein sequence ID" value="CAD5233908.1"/>
    <property type="molecule type" value="Genomic_DNA"/>
</dbReference>
<dbReference type="Proteomes" id="UP000659654">
    <property type="component" value="Unassembled WGS sequence"/>
</dbReference>
<organism evidence="1 2">
    <name type="scientific">Bursaphelenchus xylophilus</name>
    <name type="common">Pinewood nematode worm</name>
    <name type="synonym">Aphelenchoides xylophilus</name>
    <dbReference type="NCBI Taxonomy" id="6326"/>
    <lineage>
        <taxon>Eukaryota</taxon>
        <taxon>Metazoa</taxon>
        <taxon>Ecdysozoa</taxon>
        <taxon>Nematoda</taxon>
        <taxon>Chromadorea</taxon>
        <taxon>Rhabditida</taxon>
        <taxon>Tylenchina</taxon>
        <taxon>Tylenchomorpha</taxon>
        <taxon>Aphelenchoidea</taxon>
        <taxon>Aphelenchoididae</taxon>
        <taxon>Bursaphelenchus</taxon>
    </lineage>
</organism>
<proteinExistence type="predicted"/>